<feature type="domain" description="Schlafen group 3-like DNA/RNA helicase" evidence="1">
    <location>
        <begin position="10"/>
        <end position="53"/>
    </location>
</feature>
<name>A0A261UJG6_9BORD</name>
<dbReference type="Proteomes" id="UP000215767">
    <property type="component" value="Unassembled WGS sequence"/>
</dbReference>
<reference evidence="3" key="1">
    <citation type="submission" date="2017-05" db="EMBL/GenBank/DDBJ databases">
        <title>Complete and WGS of Bordetella genogroups.</title>
        <authorList>
            <person name="Spilker T."/>
            <person name="Lipuma J."/>
        </authorList>
    </citation>
    <scope>NUCLEOTIDE SEQUENCE [LARGE SCALE GENOMIC DNA]</scope>
    <source>
        <strain evidence="3">AU8856</strain>
    </source>
</reference>
<keyword evidence="3" id="KW-1185">Reference proteome</keyword>
<dbReference type="InterPro" id="IPR018647">
    <property type="entry name" value="SLFN_3-like_DNA/RNA_helicase"/>
</dbReference>
<comment type="caution">
    <text evidence="2">The sequence shown here is derived from an EMBL/GenBank/DDBJ whole genome shotgun (WGS) entry which is preliminary data.</text>
</comment>
<protein>
    <recommendedName>
        <fullName evidence="1">Schlafen group 3-like DNA/RNA helicase domain-containing protein</fullName>
    </recommendedName>
</protein>
<evidence type="ECO:0000259" key="1">
    <source>
        <dbReference type="Pfam" id="PF09848"/>
    </source>
</evidence>
<dbReference type="EMBL" id="NEVS01000004">
    <property type="protein sequence ID" value="OZI62044.1"/>
    <property type="molecule type" value="Genomic_DNA"/>
</dbReference>
<dbReference type="AlphaFoldDB" id="A0A261UJG6"/>
<accession>A0A261UJG6</accession>
<organism evidence="2 3">
    <name type="scientific">Bordetella genomosp. 11</name>
    <dbReference type="NCBI Taxonomy" id="1416808"/>
    <lineage>
        <taxon>Bacteria</taxon>
        <taxon>Pseudomonadati</taxon>
        <taxon>Pseudomonadota</taxon>
        <taxon>Betaproteobacteria</taxon>
        <taxon>Burkholderiales</taxon>
        <taxon>Alcaligenaceae</taxon>
        <taxon>Bordetella</taxon>
    </lineage>
</organism>
<dbReference type="Pfam" id="PF09848">
    <property type="entry name" value="SLFN-g3_helicase"/>
    <property type="match status" value="1"/>
</dbReference>
<sequence>MIVYQADKTMKGFVKMSRENPVEAARLADRIIKNTYRTLMTRGMKGCYVHATDPGLNAYLRMRAGGADAYFQA</sequence>
<evidence type="ECO:0000313" key="3">
    <source>
        <dbReference type="Proteomes" id="UP000215767"/>
    </source>
</evidence>
<evidence type="ECO:0000313" key="2">
    <source>
        <dbReference type="EMBL" id="OZI62044.1"/>
    </source>
</evidence>
<proteinExistence type="predicted"/>
<dbReference type="RefSeq" id="WP_254926203.1">
    <property type="nucleotide sequence ID" value="NZ_NEVS01000004.1"/>
</dbReference>
<gene>
    <name evidence="2" type="ORF">CAL28_22720</name>
</gene>